<comment type="caution">
    <text evidence="2">The sequence shown here is derived from an EMBL/GenBank/DDBJ whole genome shotgun (WGS) entry which is preliminary data.</text>
</comment>
<feature type="transmembrane region" description="Helical" evidence="1">
    <location>
        <begin position="189"/>
        <end position="209"/>
    </location>
</feature>
<feature type="transmembrane region" description="Helical" evidence="1">
    <location>
        <begin position="377"/>
        <end position="398"/>
    </location>
</feature>
<keyword evidence="1" id="KW-0812">Transmembrane</keyword>
<dbReference type="RefSeq" id="WP_171630253.1">
    <property type="nucleotide sequence ID" value="NZ_WHNY01000035.1"/>
</dbReference>
<feature type="transmembrane region" description="Helical" evidence="1">
    <location>
        <begin position="6"/>
        <end position="22"/>
    </location>
</feature>
<evidence type="ECO:0000256" key="1">
    <source>
        <dbReference type="SAM" id="Phobius"/>
    </source>
</evidence>
<keyword evidence="1" id="KW-0472">Membrane</keyword>
<keyword evidence="1" id="KW-1133">Transmembrane helix</keyword>
<feature type="transmembrane region" description="Helical" evidence="1">
    <location>
        <begin position="78"/>
        <end position="96"/>
    </location>
</feature>
<feature type="transmembrane region" description="Helical" evidence="1">
    <location>
        <begin position="137"/>
        <end position="169"/>
    </location>
</feature>
<evidence type="ECO:0000313" key="2">
    <source>
        <dbReference type="EMBL" id="NOU64528.1"/>
    </source>
</evidence>
<feature type="transmembrane region" description="Helical" evidence="1">
    <location>
        <begin position="261"/>
        <end position="285"/>
    </location>
</feature>
<feature type="transmembrane region" description="Helical" evidence="1">
    <location>
        <begin position="437"/>
        <end position="456"/>
    </location>
</feature>
<feature type="transmembrane region" description="Helical" evidence="1">
    <location>
        <begin position="413"/>
        <end position="431"/>
    </location>
</feature>
<reference evidence="2 3" key="1">
    <citation type="submission" date="2019-10" db="EMBL/GenBank/DDBJ databases">
        <title>Description of Paenibacillus humi sp. nov.</title>
        <authorList>
            <person name="Carlier A."/>
            <person name="Qi S."/>
        </authorList>
    </citation>
    <scope>NUCLEOTIDE SEQUENCE [LARGE SCALE GENOMIC DNA]</scope>
    <source>
        <strain evidence="2 3">LMG 31461</strain>
    </source>
</reference>
<evidence type="ECO:0000313" key="3">
    <source>
        <dbReference type="Proteomes" id="UP000653578"/>
    </source>
</evidence>
<accession>A0ABX1X7W5</accession>
<feature type="transmembrane region" description="Helical" evidence="1">
    <location>
        <begin position="216"/>
        <end position="249"/>
    </location>
</feature>
<keyword evidence="3" id="KW-1185">Reference proteome</keyword>
<dbReference type="Proteomes" id="UP000653578">
    <property type="component" value="Unassembled WGS sequence"/>
</dbReference>
<feature type="transmembrane region" description="Helical" evidence="1">
    <location>
        <begin position="34"/>
        <end position="56"/>
    </location>
</feature>
<protein>
    <recommendedName>
        <fullName evidence="4">Oligosaccharide repeat unit polymerase</fullName>
    </recommendedName>
</protein>
<evidence type="ECO:0008006" key="4">
    <source>
        <dbReference type="Google" id="ProtNLM"/>
    </source>
</evidence>
<feature type="transmembrane region" description="Helical" evidence="1">
    <location>
        <begin position="332"/>
        <end position="357"/>
    </location>
</feature>
<gene>
    <name evidence="2" type="ORF">GC096_10855</name>
</gene>
<dbReference type="EMBL" id="WHNY01000035">
    <property type="protein sequence ID" value="NOU64528.1"/>
    <property type="molecule type" value="Genomic_DNA"/>
</dbReference>
<sequence length="469" mass="53970">MATWLVVSLYSLLLIIAIYNLLTEYKHKRILNAFIFFQAAFILYYIFIPIFIHIYIDMNATGLVGFVLRISLSDSHDIFYAFSYTVISYSVFMFVYRIRFTSKIKLSNKITEFSKTENREKRFLNLNVNEEKNVYKFAVFAGVSSLSIGVFAELLIANSLGGILNALAMGDQLRAYGSDNSLLIPQNRLFAIVLMVSSLASTYFLVYALRIKRSFLIILFLLLSILASMFLLLISAGRLGVLLFGLTFFIDYAFRKSKHPFFYMCVYSILGFILLKHLDNLFFYLSYGYIKESSSDFGSFINEFAFPYLNLLNVHHINDAFGFRMGVDYFTWIINIIPTSILSIFGLTKVTSGYYFITQYYSGTDIQGGIPTDLITLGIRQFGFIGILIIFVIVAILCKKMDVIIGELHSNKFYFITLRIALILFILVPYADLDSFFRNRYDMIMVLLFAIIVNLIRFKNKRHINDGTC</sequence>
<organism evidence="2 3">
    <name type="scientific">Paenibacillus plantarum</name>
    <dbReference type="NCBI Taxonomy" id="2654975"/>
    <lineage>
        <taxon>Bacteria</taxon>
        <taxon>Bacillati</taxon>
        <taxon>Bacillota</taxon>
        <taxon>Bacilli</taxon>
        <taxon>Bacillales</taxon>
        <taxon>Paenibacillaceae</taxon>
        <taxon>Paenibacillus</taxon>
    </lineage>
</organism>
<proteinExistence type="predicted"/>
<name>A0ABX1X7W5_9BACL</name>